<dbReference type="EMBL" id="QJKJ01000101">
    <property type="protein sequence ID" value="RDY14254.1"/>
    <property type="molecule type" value="Genomic_DNA"/>
</dbReference>
<feature type="non-terminal residue" evidence="2">
    <location>
        <position position="1"/>
    </location>
</feature>
<feature type="region of interest" description="Disordered" evidence="1">
    <location>
        <begin position="28"/>
        <end position="50"/>
    </location>
</feature>
<reference evidence="2" key="1">
    <citation type="submission" date="2018-05" db="EMBL/GenBank/DDBJ databases">
        <title>Draft genome of Mucuna pruriens seed.</title>
        <authorList>
            <person name="Nnadi N.E."/>
            <person name="Vos R."/>
            <person name="Hasami M.H."/>
            <person name="Devisetty U.K."/>
            <person name="Aguiy J.C."/>
        </authorList>
    </citation>
    <scope>NUCLEOTIDE SEQUENCE [LARGE SCALE GENOMIC DNA]</scope>
    <source>
        <strain evidence="2">JCA_2017</strain>
    </source>
</reference>
<evidence type="ECO:0000313" key="2">
    <source>
        <dbReference type="EMBL" id="RDY14254.1"/>
    </source>
</evidence>
<proteinExistence type="predicted"/>
<comment type="caution">
    <text evidence="2">The sequence shown here is derived from an EMBL/GenBank/DDBJ whole genome shotgun (WGS) entry which is preliminary data.</text>
</comment>
<dbReference type="AlphaFoldDB" id="A0A371IH14"/>
<keyword evidence="3" id="KW-1185">Reference proteome</keyword>
<protein>
    <submittedName>
        <fullName evidence="2">Uncharacterized protein</fullName>
    </submittedName>
</protein>
<dbReference type="Proteomes" id="UP000257109">
    <property type="component" value="Unassembled WGS sequence"/>
</dbReference>
<evidence type="ECO:0000313" key="3">
    <source>
        <dbReference type="Proteomes" id="UP000257109"/>
    </source>
</evidence>
<accession>A0A371IH14</accession>
<organism evidence="2 3">
    <name type="scientific">Mucuna pruriens</name>
    <name type="common">Velvet bean</name>
    <name type="synonym">Dolichos pruriens</name>
    <dbReference type="NCBI Taxonomy" id="157652"/>
    <lineage>
        <taxon>Eukaryota</taxon>
        <taxon>Viridiplantae</taxon>
        <taxon>Streptophyta</taxon>
        <taxon>Embryophyta</taxon>
        <taxon>Tracheophyta</taxon>
        <taxon>Spermatophyta</taxon>
        <taxon>Magnoliopsida</taxon>
        <taxon>eudicotyledons</taxon>
        <taxon>Gunneridae</taxon>
        <taxon>Pentapetalae</taxon>
        <taxon>rosids</taxon>
        <taxon>fabids</taxon>
        <taxon>Fabales</taxon>
        <taxon>Fabaceae</taxon>
        <taxon>Papilionoideae</taxon>
        <taxon>50 kb inversion clade</taxon>
        <taxon>NPAAA clade</taxon>
        <taxon>indigoferoid/millettioid clade</taxon>
        <taxon>Phaseoleae</taxon>
        <taxon>Mucuna</taxon>
    </lineage>
</organism>
<gene>
    <name evidence="2" type="ORF">CR513_00714</name>
</gene>
<name>A0A371IH14_MUCPR</name>
<sequence>MTSHCLLHPRWRFSYLILDCGQEQELAPNLKSPRRGSPAGILGQDDQPHTRPWSYLGPLALLRESSALQTIMKELDEIQRHVTMESKIRKWYANKIHALQWENDELHAQFQHANASHTTTWQPKRMGKTNAQEVCSTKVISKQSTLAQLDLRALSAWEHPFLDGIMEAPYQRVEGRIPR</sequence>
<evidence type="ECO:0000256" key="1">
    <source>
        <dbReference type="SAM" id="MobiDB-lite"/>
    </source>
</evidence>